<comment type="caution">
    <text evidence="1">Lacks conserved residue(s) required for the propagation of feature annotation.</text>
</comment>
<feature type="disulfide bond" evidence="1">
    <location>
        <begin position="609"/>
        <end position="618"/>
    </location>
</feature>
<keyword evidence="5" id="KW-1185">Reference proteome</keyword>
<dbReference type="InterPro" id="IPR051830">
    <property type="entry name" value="NOTCH_homolog"/>
</dbReference>
<dbReference type="PROSITE" id="PS01186">
    <property type="entry name" value="EGF_2"/>
    <property type="match status" value="1"/>
</dbReference>
<dbReference type="InterPro" id="IPR000742">
    <property type="entry name" value="EGF"/>
</dbReference>
<organism evidence="4 5">
    <name type="scientific">Elysia chlorotica</name>
    <name type="common">Eastern emerald elysia</name>
    <name type="synonym">Sea slug</name>
    <dbReference type="NCBI Taxonomy" id="188477"/>
    <lineage>
        <taxon>Eukaryota</taxon>
        <taxon>Metazoa</taxon>
        <taxon>Spiralia</taxon>
        <taxon>Lophotrochozoa</taxon>
        <taxon>Mollusca</taxon>
        <taxon>Gastropoda</taxon>
        <taxon>Heterobranchia</taxon>
        <taxon>Euthyneura</taxon>
        <taxon>Panpulmonata</taxon>
        <taxon>Sacoglossa</taxon>
        <taxon>Placobranchoidea</taxon>
        <taxon>Plakobranchidae</taxon>
        <taxon>Elysia</taxon>
    </lineage>
</organism>
<feature type="region of interest" description="Disordered" evidence="2">
    <location>
        <begin position="41"/>
        <end position="66"/>
    </location>
</feature>
<dbReference type="OrthoDB" id="6052841at2759"/>
<feature type="disulfide bond" evidence="1">
    <location>
        <begin position="671"/>
        <end position="688"/>
    </location>
</feature>
<evidence type="ECO:0000313" key="5">
    <source>
        <dbReference type="Proteomes" id="UP000271974"/>
    </source>
</evidence>
<feature type="disulfide bond" evidence="1">
    <location>
        <begin position="651"/>
        <end position="660"/>
    </location>
</feature>
<evidence type="ECO:0000256" key="2">
    <source>
        <dbReference type="SAM" id="MobiDB-lite"/>
    </source>
</evidence>
<dbReference type="PROSITE" id="PS50026">
    <property type="entry name" value="EGF_3"/>
    <property type="match status" value="3"/>
</dbReference>
<dbReference type="Gene3D" id="2.10.25.10">
    <property type="entry name" value="Laminin"/>
    <property type="match status" value="2"/>
</dbReference>
<feature type="domain" description="EGF-like" evidence="3">
    <location>
        <begin position="662"/>
        <end position="700"/>
    </location>
</feature>
<dbReference type="SUPFAM" id="SSF57196">
    <property type="entry name" value="EGF/Laminin"/>
    <property type="match status" value="2"/>
</dbReference>
<keyword evidence="1" id="KW-0245">EGF-like domain</keyword>
<feature type="disulfide bond" evidence="1">
    <location>
        <begin position="690"/>
        <end position="699"/>
    </location>
</feature>
<evidence type="ECO:0000259" key="3">
    <source>
        <dbReference type="PROSITE" id="PS50026"/>
    </source>
</evidence>
<dbReference type="SMART" id="SM00181">
    <property type="entry name" value="EGF"/>
    <property type="match status" value="3"/>
</dbReference>
<name>A0A433TQV7_ELYCH</name>
<dbReference type="Proteomes" id="UP000271974">
    <property type="component" value="Unassembled WGS sequence"/>
</dbReference>
<dbReference type="CDD" id="cd00054">
    <property type="entry name" value="EGF_CA"/>
    <property type="match status" value="1"/>
</dbReference>
<evidence type="ECO:0000313" key="4">
    <source>
        <dbReference type="EMBL" id="RUS83900.1"/>
    </source>
</evidence>
<comment type="caution">
    <text evidence="4">The sequence shown here is derived from an EMBL/GenBank/DDBJ whole genome shotgun (WGS) entry which is preliminary data.</text>
</comment>
<dbReference type="PANTHER" id="PTHR24033">
    <property type="entry name" value="EGF-LIKE DOMAIN-CONTAINING PROTEIN"/>
    <property type="match status" value="1"/>
</dbReference>
<dbReference type="EMBL" id="RQTK01000225">
    <property type="protein sequence ID" value="RUS83900.1"/>
    <property type="molecule type" value="Genomic_DNA"/>
</dbReference>
<dbReference type="PROSITE" id="PS00022">
    <property type="entry name" value="EGF_1"/>
    <property type="match status" value="3"/>
</dbReference>
<keyword evidence="1" id="KW-1015">Disulfide bond</keyword>
<proteinExistence type="predicted"/>
<feature type="domain" description="EGF-like" evidence="3">
    <location>
        <begin position="578"/>
        <end position="619"/>
    </location>
</feature>
<evidence type="ECO:0000256" key="1">
    <source>
        <dbReference type="PROSITE-ProRule" id="PRU00076"/>
    </source>
</evidence>
<sequence length="844" mass="92010">MTSVLRPVHNIAYIVLLLDVKTLNQLNNNFFSTVPEISAEVVQSDSKTTEPTPRQRSRSTRDSSTRVSFKGGVLALSTINSTSARLTSTITWDLDAGPCEPDRCTPGTSTRAWRSRLIAQSGSPGIFGHWSLDTATHHGNYSQLDFTDYFNAHAQSRVLEVNSAGGWVLERAELDLLIPPDFQRLTVVLDGDAWTPQLDSRWCVHQTPGCPYRLYTLLYYAGIRNDTGALNKSPSVMVPPLYKAVLGQETNLPVVIKDPDGDVFKCREARFVEKGHLATFSDAAIGSDCSVTVKVNNAQFGDVRVINFIVDELTLAHISIGGKVLPGSLHPISQLQVLFLVQIVASPNFPEFMFPTNCATAVVNRVNVVSGATVRLPVYARASNSSPGDTRIDRFTFRMEPDDISVPAVVSARAGNGSVSWGELEWRVHVSKDTIFSLFVTAVDTNGQDNVCLYRIQATLPELSSDLQTNVTSGPTLLLPERISCELRSMCVFPVYARGDDRRLTIFDAPLGGSDKLSFNVTSQIVGQVFLNGKSVLQSDVMVESSRTGHVQVCFVAVDWHGSVTSQCTNLTISEPEHTHPCIANLTLCGQHGRCAPNPQHLSDFLCHCPIGYIGRWCETFLNPCEFNYCGNNTKMCLFEPSISLMPVCVCKQNFTGSLCNESVFCYPNPCAPHGSCTADQVSGSHVCACVERYTGENCSRRLSPLTLDISVTEANSTMFNHHDNASKINCTMSSRLDWLDLPDSDAVAVVALTLTLQGATGQAKSVWSLSAFTSTPSLAGSDLTLARSANVEGEISNAGPASLLITWPNESREHTGTYECTVSVIDFLGKPFQFSEKAELLLS</sequence>
<dbReference type="AlphaFoldDB" id="A0A433TQV7"/>
<gene>
    <name evidence="4" type="ORF">EGW08_008314</name>
</gene>
<dbReference type="PANTHER" id="PTHR24033:SF151">
    <property type="entry name" value="NOTCH 2"/>
    <property type="match status" value="1"/>
</dbReference>
<reference evidence="4 5" key="1">
    <citation type="submission" date="2019-01" db="EMBL/GenBank/DDBJ databases">
        <title>A draft genome assembly of the solar-powered sea slug Elysia chlorotica.</title>
        <authorList>
            <person name="Cai H."/>
            <person name="Li Q."/>
            <person name="Fang X."/>
            <person name="Li J."/>
            <person name="Curtis N.E."/>
            <person name="Altenburger A."/>
            <person name="Shibata T."/>
            <person name="Feng M."/>
            <person name="Maeda T."/>
            <person name="Schwartz J.A."/>
            <person name="Shigenobu S."/>
            <person name="Lundholm N."/>
            <person name="Nishiyama T."/>
            <person name="Yang H."/>
            <person name="Hasebe M."/>
            <person name="Li S."/>
            <person name="Pierce S.K."/>
            <person name="Wang J."/>
        </authorList>
    </citation>
    <scope>NUCLEOTIDE SEQUENCE [LARGE SCALE GENOMIC DNA]</scope>
    <source>
        <strain evidence="4">EC2010</strain>
        <tissue evidence="4">Whole organism of an adult</tissue>
    </source>
</reference>
<accession>A0A433TQV7</accession>
<feature type="domain" description="EGF-like" evidence="3">
    <location>
        <begin position="621"/>
        <end position="661"/>
    </location>
</feature>
<protein>
    <recommendedName>
        <fullName evidence="3">EGF-like domain-containing protein</fullName>
    </recommendedName>
</protein>
<dbReference type="STRING" id="188477.A0A433TQV7"/>